<name>D7B2K4_NOCDD</name>
<dbReference type="GO" id="GO:0003677">
    <property type="term" value="F:DNA binding"/>
    <property type="evidence" value="ECO:0007669"/>
    <property type="project" value="UniProtKB-KW"/>
</dbReference>
<protein>
    <submittedName>
        <fullName evidence="5">Cold-shock DNA-binding domain protein</fullName>
    </submittedName>
</protein>
<evidence type="ECO:0000256" key="2">
    <source>
        <dbReference type="ARBA" id="ARBA00022490"/>
    </source>
</evidence>
<accession>D7B2K4</accession>
<keyword evidence="5" id="KW-0238">DNA-binding</keyword>
<dbReference type="PANTHER" id="PTHR11544">
    <property type="entry name" value="COLD SHOCK DOMAIN CONTAINING PROTEINS"/>
    <property type="match status" value="1"/>
</dbReference>
<keyword evidence="6" id="KW-1185">Reference proteome</keyword>
<dbReference type="CDD" id="cd04458">
    <property type="entry name" value="CSP_CDS"/>
    <property type="match status" value="1"/>
</dbReference>
<dbReference type="InterPro" id="IPR050181">
    <property type="entry name" value="Cold_shock_domain"/>
</dbReference>
<dbReference type="PROSITE" id="PS00352">
    <property type="entry name" value="CSD_1"/>
    <property type="match status" value="1"/>
</dbReference>
<dbReference type="GO" id="GO:0005737">
    <property type="term" value="C:cytoplasm"/>
    <property type="evidence" value="ECO:0007669"/>
    <property type="project" value="UniProtKB-SubCell"/>
</dbReference>
<feature type="domain" description="CSD" evidence="4">
    <location>
        <begin position="1"/>
        <end position="66"/>
    </location>
</feature>
<dbReference type="PIRSF" id="PIRSF002599">
    <property type="entry name" value="Cold_shock_A"/>
    <property type="match status" value="1"/>
</dbReference>
<dbReference type="Proteomes" id="UP000002219">
    <property type="component" value="Chromosome 1"/>
</dbReference>
<comment type="subcellular location">
    <subcellularLocation>
        <location evidence="1 3">Cytoplasm</location>
    </subcellularLocation>
</comment>
<dbReference type="EMBL" id="CP002040">
    <property type="protein sequence ID" value="ADH66702.1"/>
    <property type="molecule type" value="Genomic_DNA"/>
</dbReference>
<dbReference type="Gene3D" id="2.40.50.140">
    <property type="entry name" value="Nucleic acid-binding proteins"/>
    <property type="match status" value="1"/>
</dbReference>
<dbReference type="AlphaFoldDB" id="D7B2K4"/>
<dbReference type="OrthoDB" id="7477356at2"/>
<dbReference type="InterPro" id="IPR011129">
    <property type="entry name" value="CSD"/>
</dbReference>
<dbReference type="PRINTS" id="PR00050">
    <property type="entry name" value="COLDSHOCK"/>
</dbReference>
<evidence type="ECO:0000313" key="6">
    <source>
        <dbReference type="Proteomes" id="UP000002219"/>
    </source>
</evidence>
<evidence type="ECO:0000256" key="3">
    <source>
        <dbReference type="RuleBase" id="RU000408"/>
    </source>
</evidence>
<dbReference type="STRING" id="446468.Ndas_1263"/>
<sequence length="67" mass="7208">MATGKVKWFNGEKGFGFIEQDGGGPDVFAHYSAIQANGYRELAEGQNVEFDVTQGAKGLQADNITLI</sequence>
<evidence type="ECO:0000313" key="5">
    <source>
        <dbReference type="EMBL" id="ADH66702.1"/>
    </source>
</evidence>
<dbReference type="eggNOG" id="COG1278">
    <property type="taxonomic scope" value="Bacteria"/>
</dbReference>
<dbReference type="HOGENOM" id="CLU_117621_0_3_11"/>
<dbReference type="FunFam" id="2.40.50.140:FF:000006">
    <property type="entry name" value="Cold shock protein CspC"/>
    <property type="match status" value="1"/>
</dbReference>
<reference evidence="5 6" key="1">
    <citation type="journal article" date="2010" name="Stand. Genomic Sci.">
        <title>Complete genome sequence of Nocardiopsis dassonvillei type strain (IMRU 509).</title>
        <authorList>
            <person name="Sun H."/>
            <person name="Lapidus A."/>
            <person name="Nolan M."/>
            <person name="Lucas S."/>
            <person name="Del Rio T.G."/>
            <person name="Tice H."/>
            <person name="Cheng J.F."/>
            <person name="Tapia R."/>
            <person name="Han C."/>
            <person name="Goodwin L."/>
            <person name="Pitluck S."/>
            <person name="Pagani I."/>
            <person name="Ivanova N."/>
            <person name="Mavromatis K."/>
            <person name="Mikhailova N."/>
            <person name="Pati A."/>
            <person name="Chen A."/>
            <person name="Palaniappan K."/>
            <person name="Land M."/>
            <person name="Hauser L."/>
            <person name="Chang Y.J."/>
            <person name="Jeffries C.D."/>
            <person name="Djao O.D."/>
            <person name="Rohde M."/>
            <person name="Sikorski J."/>
            <person name="Goker M."/>
            <person name="Woyke T."/>
            <person name="Bristow J."/>
            <person name="Eisen J.A."/>
            <person name="Markowitz V."/>
            <person name="Hugenholtz P."/>
            <person name="Kyrpides N.C."/>
            <person name="Klenk H.P."/>
        </authorList>
    </citation>
    <scope>NUCLEOTIDE SEQUENCE [LARGE SCALE GENOMIC DNA]</scope>
    <source>
        <strain evidence="6">ATCC 23218 / DSM 43111 / CIP 107115 / JCM 7437 / KCTC 9190 / NBRC 14626 / NCTC 10488 / NRRL B-5397 / IMRU 509</strain>
    </source>
</reference>
<dbReference type="KEGG" id="nda:Ndas_1263"/>
<dbReference type="InterPro" id="IPR002059">
    <property type="entry name" value="CSP_DNA-bd"/>
</dbReference>
<gene>
    <name evidence="5" type="ordered locus">Ndas_1263</name>
</gene>
<dbReference type="InterPro" id="IPR019844">
    <property type="entry name" value="CSD_CS"/>
</dbReference>
<dbReference type="Gene3D" id="6.20.370.130">
    <property type="match status" value="1"/>
</dbReference>
<proteinExistence type="predicted"/>
<organism evidence="5 6">
    <name type="scientific">Nocardiopsis dassonvillei (strain ATCC 23218 / DSM 43111 / CIP 107115 / JCM 7437 / KCTC 9190 / NBRC 14626 / NCTC 10488 / NRRL B-5397 / IMRU 509)</name>
    <name type="common">Actinomadura dassonvillei</name>
    <dbReference type="NCBI Taxonomy" id="446468"/>
    <lineage>
        <taxon>Bacteria</taxon>
        <taxon>Bacillati</taxon>
        <taxon>Actinomycetota</taxon>
        <taxon>Actinomycetes</taxon>
        <taxon>Streptosporangiales</taxon>
        <taxon>Nocardiopsidaceae</taxon>
        <taxon>Nocardiopsis</taxon>
    </lineage>
</organism>
<dbReference type="InterPro" id="IPR012156">
    <property type="entry name" value="Cold_shock_CspA"/>
</dbReference>
<dbReference type="RefSeq" id="WP_013152309.1">
    <property type="nucleotide sequence ID" value="NC_014210.1"/>
</dbReference>
<keyword evidence="2" id="KW-0963">Cytoplasm</keyword>
<dbReference type="PROSITE" id="PS51857">
    <property type="entry name" value="CSD_2"/>
    <property type="match status" value="1"/>
</dbReference>
<dbReference type="Pfam" id="PF00313">
    <property type="entry name" value="CSD"/>
    <property type="match status" value="1"/>
</dbReference>
<dbReference type="InterPro" id="IPR012340">
    <property type="entry name" value="NA-bd_OB-fold"/>
</dbReference>
<evidence type="ECO:0000259" key="4">
    <source>
        <dbReference type="PROSITE" id="PS51857"/>
    </source>
</evidence>
<dbReference type="SMART" id="SM00357">
    <property type="entry name" value="CSP"/>
    <property type="match status" value="1"/>
</dbReference>
<dbReference type="SUPFAM" id="SSF50249">
    <property type="entry name" value="Nucleic acid-binding proteins"/>
    <property type="match status" value="1"/>
</dbReference>
<dbReference type="GeneID" id="91489341"/>
<evidence type="ECO:0000256" key="1">
    <source>
        <dbReference type="ARBA" id="ARBA00004496"/>
    </source>
</evidence>